<dbReference type="EMBL" id="WIGM01000081">
    <property type="protein sequence ID" value="KAF6841879.1"/>
    <property type="molecule type" value="Genomic_DNA"/>
</dbReference>
<sequence>MYFPMKHSALLGQTAVITVIAAYISESRDLVLNNKSSQAGKTCLGPPVTDVESLCISGIYNAPAQMGVAPFAASAREQLVAQPGL</sequence>
<comment type="caution">
    <text evidence="1">The sequence shown here is derived from an EMBL/GenBank/DDBJ whole genome shotgun (WGS) entry which is preliminary data.</text>
</comment>
<dbReference type="Proteomes" id="UP000639643">
    <property type="component" value="Unassembled WGS sequence"/>
</dbReference>
<name>A0A8H6NSS4_9PEZI</name>
<evidence type="ECO:0000313" key="1">
    <source>
        <dbReference type="EMBL" id="KAF6841879.1"/>
    </source>
</evidence>
<accession>A0A8H6NSS4</accession>
<protein>
    <submittedName>
        <fullName evidence="1">Uncharacterized protein</fullName>
    </submittedName>
</protein>
<evidence type="ECO:0000313" key="2">
    <source>
        <dbReference type="Proteomes" id="UP000639643"/>
    </source>
</evidence>
<keyword evidence="2" id="KW-1185">Reference proteome</keyword>
<reference evidence="1" key="1">
    <citation type="journal article" date="2020" name="Phytopathology">
        <title>Genome Sequence Resources of Colletotrichum truncatum, C. plurivorum, C. musicola, and C. sojae: Four Species Pathogenic to Soybean (Glycine max).</title>
        <authorList>
            <person name="Rogerio F."/>
            <person name="Boufleur T.R."/>
            <person name="Ciampi-Guillardi M."/>
            <person name="Sukno S.A."/>
            <person name="Thon M.R."/>
            <person name="Massola Junior N.S."/>
            <person name="Baroncelli R."/>
        </authorList>
    </citation>
    <scope>NUCLEOTIDE SEQUENCE</scope>
    <source>
        <strain evidence="1">LFN0074</strain>
    </source>
</reference>
<organism evidence="1 2">
    <name type="scientific">Colletotrichum musicola</name>
    <dbReference type="NCBI Taxonomy" id="2175873"/>
    <lineage>
        <taxon>Eukaryota</taxon>
        <taxon>Fungi</taxon>
        <taxon>Dikarya</taxon>
        <taxon>Ascomycota</taxon>
        <taxon>Pezizomycotina</taxon>
        <taxon>Sordariomycetes</taxon>
        <taxon>Hypocreomycetidae</taxon>
        <taxon>Glomerellales</taxon>
        <taxon>Glomerellaceae</taxon>
        <taxon>Colletotrichum</taxon>
        <taxon>Colletotrichum orchidearum species complex</taxon>
    </lineage>
</organism>
<proteinExistence type="predicted"/>
<gene>
    <name evidence="1" type="ORF">CMUS01_03366</name>
</gene>
<dbReference type="AlphaFoldDB" id="A0A8H6NSS4"/>